<feature type="compositionally biased region" description="Basic and acidic residues" evidence="1">
    <location>
        <begin position="18"/>
        <end position="29"/>
    </location>
</feature>
<evidence type="ECO:0000313" key="3">
    <source>
        <dbReference type="Proteomes" id="UP000214566"/>
    </source>
</evidence>
<sequence length="98" mass="10479">MGAGTRERTAALAPRRNTGRDDGNPHARVEPGAMIRARSVSIRNRSFDTKPHECVDTGAGAGSSRPELVFGMEVTMLTRTQHDAGGIEASLFFSACFS</sequence>
<dbReference type="AlphaFoldDB" id="A0A238D4Z5"/>
<accession>A0A238D4Z5</accession>
<reference evidence="2 3" key="1">
    <citation type="submission" date="2016-06" db="EMBL/GenBank/DDBJ databases">
        <authorList>
            <person name="Kjaerup R.B."/>
            <person name="Dalgaard T.S."/>
            <person name="Juul-Madsen H.R."/>
        </authorList>
    </citation>
    <scope>NUCLEOTIDE SEQUENCE [LARGE SCALE GENOMIC DNA]</scope>
    <source>
        <strain evidence="2 3">DSM 16361</strain>
    </source>
</reference>
<keyword evidence="3" id="KW-1185">Reference proteome</keyword>
<name>A0A238D4Z5_THIDL</name>
<protein>
    <submittedName>
        <fullName evidence="2">Uncharacterized protein</fullName>
    </submittedName>
</protein>
<feature type="region of interest" description="Disordered" evidence="1">
    <location>
        <begin position="1"/>
        <end position="29"/>
    </location>
</feature>
<evidence type="ECO:0000313" key="2">
    <source>
        <dbReference type="EMBL" id="SBP88366.1"/>
    </source>
</evidence>
<evidence type="ECO:0000256" key="1">
    <source>
        <dbReference type="SAM" id="MobiDB-lite"/>
    </source>
</evidence>
<dbReference type="EMBL" id="FLMQ01000055">
    <property type="protein sequence ID" value="SBP88366.1"/>
    <property type="molecule type" value="Genomic_DNA"/>
</dbReference>
<proteinExistence type="predicted"/>
<dbReference type="Proteomes" id="UP000214566">
    <property type="component" value="Unassembled WGS sequence"/>
</dbReference>
<gene>
    <name evidence="2" type="ORF">THIARS_61079</name>
</gene>
<organism evidence="2 3">
    <name type="scientific">Thiomonas delicata</name>
    <name type="common">Thiomonas cuprina</name>
    <dbReference type="NCBI Taxonomy" id="364030"/>
    <lineage>
        <taxon>Bacteria</taxon>
        <taxon>Pseudomonadati</taxon>
        <taxon>Pseudomonadota</taxon>
        <taxon>Betaproteobacteria</taxon>
        <taxon>Burkholderiales</taxon>
        <taxon>Thiomonas</taxon>
    </lineage>
</organism>